<dbReference type="Gene3D" id="1.20.120.20">
    <property type="entry name" value="Apolipoprotein"/>
    <property type="match status" value="1"/>
</dbReference>
<dbReference type="SUPFAM" id="SSF58113">
    <property type="entry name" value="Apolipoprotein A-I"/>
    <property type="match status" value="1"/>
</dbReference>
<reference evidence="2 3" key="1">
    <citation type="submission" date="2019-07" db="EMBL/GenBank/DDBJ databases">
        <title>Genomics analysis of Aphanomyces spp. identifies a new class of oomycete effector associated with host adaptation.</title>
        <authorList>
            <person name="Gaulin E."/>
        </authorList>
    </citation>
    <scope>NUCLEOTIDE SEQUENCE [LARGE SCALE GENOMIC DNA]</scope>
    <source>
        <strain evidence="2 3">ATCC 201684</strain>
    </source>
</reference>
<protein>
    <submittedName>
        <fullName evidence="2">Uncharacterized protein</fullName>
    </submittedName>
</protein>
<name>A0A6G0XKG3_9STRA</name>
<dbReference type="Proteomes" id="UP000481153">
    <property type="component" value="Unassembled WGS sequence"/>
</dbReference>
<keyword evidence="1" id="KW-0175">Coiled coil</keyword>
<organism evidence="2 3">
    <name type="scientific">Aphanomyces euteiches</name>
    <dbReference type="NCBI Taxonomy" id="100861"/>
    <lineage>
        <taxon>Eukaryota</taxon>
        <taxon>Sar</taxon>
        <taxon>Stramenopiles</taxon>
        <taxon>Oomycota</taxon>
        <taxon>Saprolegniomycetes</taxon>
        <taxon>Saprolegniales</taxon>
        <taxon>Verrucalvaceae</taxon>
        <taxon>Aphanomyces</taxon>
    </lineage>
</organism>
<sequence>MSAPQTAFDNFKTSVNASLKSTSDYFDNHKKNIATHDADFNQNASEFFKTTFDNANYALHELKENTEKLPGQVDAANKQHLEDVKVSLAKLGDQVDQLKTQAGNYDAKFNSDVGQVEEANQDHLEEVKASLAKLKDQLEHLKKQAADYDHKFNSNVAHFFSQQKQHIHDHLQHAKEHLNAVFRHHSSA</sequence>
<keyword evidence="3" id="KW-1185">Reference proteome</keyword>
<dbReference type="AlphaFoldDB" id="A0A6G0XKG3"/>
<evidence type="ECO:0000313" key="2">
    <source>
        <dbReference type="EMBL" id="KAF0740893.1"/>
    </source>
</evidence>
<gene>
    <name evidence="2" type="ORF">Ae201684_003782</name>
</gene>
<dbReference type="EMBL" id="VJMJ01000042">
    <property type="protein sequence ID" value="KAF0740893.1"/>
    <property type="molecule type" value="Genomic_DNA"/>
</dbReference>
<evidence type="ECO:0000256" key="1">
    <source>
        <dbReference type="SAM" id="Coils"/>
    </source>
</evidence>
<accession>A0A6G0XKG3</accession>
<evidence type="ECO:0000313" key="3">
    <source>
        <dbReference type="Proteomes" id="UP000481153"/>
    </source>
</evidence>
<proteinExistence type="predicted"/>
<dbReference type="VEuPathDB" id="FungiDB:AeMF1_000221"/>
<comment type="caution">
    <text evidence="2">The sequence shown here is derived from an EMBL/GenBank/DDBJ whole genome shotgun (WGS) entry which is preliminary data.</text>
</comment>
<feature type="coiled-coil region" evidence="1">
    <location>
        <begin position="81"/>
        <end position="151"/>
    </location>
</feature>